<dbReference type="Gene3D" id="1.10.10.10">
    <property type="entry name" value="Winged helix-like DNA-binding domain superfamily/Winged helix DNA-binding domain"/>
    <property type="match status" value="3"/>
</dbReference>
<name>A0A318SEG4_9BURK</name>
<comment type="caution">
    <text evidence="9">The sequence shown here is derived from an EMBL/GenBank/DDBJ whole genome shotgun (WGS) entry which is preliminary data.</text>
</comment>
<reference evidence="9 10" key="1">
    <citation type="submission" date="2018-06" db="EMBL/GenBank/DDBJ databases">
        <title>Genomic Encyclopedia of Type Strains, Phase III (KMG-III): the genomes of soil and plant-associated and newly described type strains.</title>
        <authorList>
            <person name="Whitman W."/>
        </authorList>
    </citation>
    <scope>NUCLEOTIDE SEQUENCE [LARGE SCALE GENOMIC DNA]</scope>
    <source>
        <strain evidence="9 10">CECT 7646</strain>
    </source>
</reference>
<evidence type="ECO:0000256" key="5">
    <source>
        <dbReference type="HAMAP-Rule" id="MF_01114"/>
    </source>
</evidence>
<dbReference type="GO" id="GO:0006282">
    <property type="term" value="P:regulation of DNA repair"/>
    <property type="evidence" value="ECO:0007669"/>
    <property type="project" value="UniProtKB-UniRule"/>
</dbReference>
<comment type="similarity">
    <text evidence="2 5">Belongs to the RecX family.</text>
</comment>
<dbReference type="InterPro" id="IPR036388">
    <property type="entry name" value="WH-like_DNA-bd_sf"/>
</dbReference>
<evidence type="ECO:0000256" key="4">
    <source>
        <dbReference type="ARBA" id="ARBA00022490"/>
    </source>
</evidence>
<accession>A0A318SEG4</accession>
<feature type="domain" description="RecX first three-helical" evidence="8">
    <location>
        <begin position="23"/>
        <end position="60"/>
    </location>
</feature>
<dbReference type="InterPro" id="IPR053924">
    <property type="entry name" value="RecX_HTH_2nd"/>
</dbReference>
<evidence type="ECO:0000256" key="3">
    <source>
        <dbReference type="ARBA" id="ARBA00018111"/>
    </source>
</evidence>
<organism evidence="9 10">
    <name type="scientific">Xylophilus ampelinus</name>
    <dbReference type="NCBI Taxonomy" id="54067"/>
    <lineage>
        <taxon>Bacteria</taxon>
        <taxon>Pseudomonadati</taxon>
        <taxon>Pseudomonadota</taxon>
        <taxon>Betaproteobacteria</taxon>
        <taxon>Burkholderiales</taxon>
        <taxon>Xylophilus</taxon>
    </lineage>
</organism>
<protein>
    <recommendedName>
        <fullName evidence="3 5">Regulatory protein RecX</fullName>
    </recommendedName>
</protein>
<feature type="domain" description="RecX second three-helical" evidence="6">
    <location>
        <begin position="67"/>
        <end position="105"/>
    </location>
</feature>
<dbReference type="EMBL" id="QJTC01000027">
    <property type="protein sequence ID" value="PYE74246.1"/>
    <property type="molecule type" value="Genomic_DNA"/>
</dbReference>
<dbReference type="AlphaFoldDB" id="A0A318SEG4"/>
<evidence type="ECO:0000313" key="10">
    <source>
        <dbReference type="Proteomes" id="UP000247540"/>
    </source>
</evidence>
<evidence type="ECO:0000259" key="8">
    <source>
        <dbReference type="Pfam" id="PF21982"/>
    </source>
</evidence>
<feature type="domain" description="RecX third three-helical" evidence="7">
    <location>
        <begin position="113"/>
        <end position="156"/>
    </location>
</feature>
<dbReference type="InterPro" id="IPR053926">
    <property type="entry name" value="RecX_HTH_1st"/>
</dbReference>
<evidence type="ECO:0000256" key="2">
    <source>
        <dbReference type="ARBA" id="ARBA00009695"/>
    </source>
</evidence>
<dbReference type="InterPro" id="IPR003783">
    <property type="entry name" value="Regulatory_RecX"/>
</dbReference>
<comment type="function">
    <text evidence="5">Modulates RecA activity.</text>
</comment>
<proteinExistence type="inferred from homology"/>
<dbReference type="Pfam" id="PF21981">
    <property type="entry name" value="RecX_HTH3"/>
    <property type="match status" value="1"/>
</dbReference>
<dbReference type="PANTHER" id="PTHR33602">
    <property type="entry name" value="REGULATORY PROTEIN RECX FAMILY PROTEIN"/>
    <property type="match status" value="1"/>
</dbReference>
<keyword evidence="10" id="KW-1185">Reference proteome</keyword>
<evidence type="ECO:0000259" key="7">
    <source>
        <dbReference type="Pfam" id="PF21981"/>
    </source>
</evidence>
<dbReference type="HAMAP" id="MF_01114">
    <property type="entry name" value="RecX"/>
    <property type="match status" value="1"/>
</dbReference>
<dbReference type="NCBIfam" id="NF001055">
    <property type="entry name" value="PRK00117.2-5"/>
    <property type="match status" value="1"/>
</dbReference>
<evidence type="ECO:0000313" key="9">
    <source>
        <dbReference type="EMBL" id="PYE74246.1"/>
    </source>
</evidence>
<dbReference type="InterPro" id="IPR053925">
    <property type="entry name" value="RecX_HTH_3rd"/>
</dbReference>
<keyword evidence="4 5" id="KW-0963">Cytoplasm</keyword>
<evidence type="ECO:0000259" key="6">
    <source>
        <dbReference type="Pfam" id="PF02631"/>
    </source>
</evidence>
<dbReference type="PANTHER" id="PTHR33602:SF1">
    <property type="entry name" value="REGULATORY PROTEIN RECX FAMILY PROTEIN"/>
    <property type="match status" value="1"/>
</dbReference>
<sequence length="174" mass="19099">MAVVRAGRPIGWRMAFGKPSLKGRALRLLAGREYSRTELERRLRQHEEQPGELAAALDELTAKGFISEARVVHSVVQRRAARLGAARIRQELQAKGVAPEAVAAAVQGLQSSELARAQDVWRRKFDTPPRDAQERGKQMRFLVARGFGGETVRKVLAGRGDEDDGGGRYADAGD</sequence>
<dbReference type="Pfam" id="PF02631">
    <property type="entry name" value="RecX_HTH2"/>
    <property type="match status" value="1"/>
</dbReference>
<comment type="subcellular location">
    <subcellularLocation>
        <location evidence="1 5">Cytoplasm</location>
    </subcellularLocation>
</comment>
<gene>
    <name evidence="5" type="primary">recX</name>
    <name evidence="9" type="ORF">DFQ15_1274</name>
</gene>
<dbReference type="Proteomes" id="UP000247540">
    <property type="component" value="Unassembled WGS sequence"/>
</dbReference>
<evidence type="ECO:0000256" key="1">
    <source>
        <dbReference type="ARBA" id="ARBA00004496"/>
    </source>
</evidence>
<dbReference type="GO" id="GO:0005737">
    <property type="term" value="C:cytoplasm"/>
    <property type="evidence" value="ECO:0007669"/>
    <property type="project" value="UniProtKB-SubCell"/>
</dbReference>
<dbReference type="Pfam" id="PF21982">
    <property type="entry name" value="RecX_HTH1"/>
    <property type="match status" value="1"/>
</dbReference>